<dbReference type="AlphaFoldDB" id="A0A327Z4V8"/>
<dbReference type="Proteomes" id="UP000249341">
    <property type="component" value="Unassembled WGS sequence"/>
</dbReference>
<accession>A0A327Z4V8</accession>
<sequence length="329" mass="36643">MIVGSVAVRFFGRRPPDIVVDVNPAQDDVELRQAAGKACGGDWGPARDLLTALRHDYDRRARVVQVLAESTAGDGQPAWPDRWAGADPVNPDALLVRARSLIVRGRRTGGDEFHRLLRKAVLLGDEAAVLAPDDPTPWAQRLTLMTVLGADGDTFEHGWAELTARDPWHREGHGCKLTYLCRRWRGSHERMFAFAREIAHAAPAGSPLRVLPLHAADEWALWETHHGADGGTMRQALSVIHTQREDPRFHAEVRAALELWFARPAYRHGLWFHDLNRLAHALHRAGQHQQARPVFAAIGAYFEDGPWSYAGGEPAFQQARRKALTAATR</sequence>
<reference evidence="1 2" key="1">
    <citation type="submission" date="2018-06" db="EMBL/GenBank/DDBJ databases">
        <title>Genomic Encyclopedia of Type Strains, Phase III (KMG-III): the genomes of soil and plant-associated and newly described type strains.</title>
        <authorList>
            <person name="Whitman W."/>
        </authorList>
    </citation>
    <scope>NUCLEOTIDE SEQUENCE [LARGE SCALE GENOMIC DNA]</scope>
    <source>
        <strain evidence="1 2">CGMCC 4.7090</strain>
    </source>
</reference>
<dbReference type="EMBL" id="QLMJ01000015">
    <property type="protein sequence ID" value="RAK31247.1"/>
    <property type="molecule type" value="Genomic_DNA"/>
</dbReference>
<dbReference type="OrthoDB" id="3284019at2"/>
<name>A0A327Z4V8_9ACTN</name>
<comment type="caution">
    <text evidence="1">The sequence shown here is derived from an EMBL/GenBank/DDBJ whole genome shotgun (WGS) entry which is preliminary data.</text>
</comment>
<protein>
    <recommendedName>
        <fullName evidence="3">DUF4034 domain-containing protein</fullName>
    </recommendedName>
</protein>
<evidence type="ECO:0008006" key="3">
    <source>
        <dbReference type="Google" id="ProtNLM"/>
    </source>
</evidence>
<evidence type="ECO:0000313" key="1">
    <source>
        <dbReference type="EMBL" id="RAK31247.1"/>
    </source>
</evidence>
<evidence type="ECO:0000313" key="2">
    <source>
        <dbReference type="Proteomes" id="UP000249341"/>
    </source>
</evidence>
<organism evidence="1 2">
    <name type="scientific">Actinoplanes lutulentus</name>
    <dbReference type="NCBI Taxonomy" id="1287878"/>
    <lineage>
        <taxon>Bacteria</taxon>
        <taxon>Bacillati</taxon>
        <taxon>Actinomycetota</taxon>
        <taxon>Actinomycetes</taxon>
        <taxon>Micromonosporales</taxon>
        <taxon>Micromonosporaceae</taxon>
        <taxon>Actinoplanes</taxon>
    </lineage>
</organism>
<keyword evidence="2" id="KW-1185">Reference proteome</keyword>
<proteinExistence type="predicted"/>
<gene>
    <name evidence="1" type="ORF">B0I29_11553</name>
</gene>